<feature type="compositionally biased region" description="Polar residues" evidence="1">
    <location>
        <begin position="224"/>
        <end position="237"/>
    </location>
</feature>
<feature type="compositionally biased region" description="Basic and acidic residues" evidence="1">
    <location>
        <begin position="1"/>
        <end position="10"/>
    </location>
</feature>
<evidence type="ECO:0000256" key="1">
    <source>
        <dbReference type="SAM" id="MobiDB-lite"/>
    </source>
</evidence>
<reference evidence="3 4" key="1">
    <citation type="journal article" date="2023" name="Int. J. Mol. Sci.">
        <title>De Novo Assembly and Annotation of 11 Diverse Shrub Willow (Salix) Genomes Reveals Novel Gene Organization in Sex-Linked Regions.</title>
        <authorList>
            <person name="Hyden B."/>
            <person name="Feng K."/>
            <person name="Yates T.B."/>
            <person name="Jawdy S."/>
            <person name="Cereghino C."/>
            <person name="Smart L.B."/>
            <person name="Muchero W."/>
        </authorList>
    </citation>
    <scope>NUCLEOTIDE SEQUENCE [LARGE SCALE GENOMIC DNA]</scope>
    <source>
        <tissue evidence="3">Shoot tip</tissue>
    </source>
</reference>
<organism evidence="3 4">
    <name type="scientific">Salix udensis</name>
    <dbReference type="NCBI Taxonomy" id="889485"/>
    <lineage>
        <taxon>Eukaryota</taxon>
        <taxon>Viridiplantae</taxon>
        <taxon>Streptophyta</taxon>
        <taxon>Embryophyta</taxon>
        <taxon>Tracheophyta</taxon>
        <taxon>Spermatophyta</taxon>
        <taxon>Magnoliopsida</taxon>
        <taxon>eudicotyledons</taxon>
        <taxon>Gunneridae</taxon>
        <taxon>Pentapetalae</taxon>
        <taxon>rosids</taxon>
        <taxon>fabids</taxon>
        <taxon>Malpighiales</taxon>
        <taxon>Salicaceae</taxon>
        <taxon>Saliceae</taxon>
        <taxon>Salix</taxon>
    </lineage>
</organism>
<dbReference type="InterPro" id="IPR025558">
    <property type="entry name" value="DUF4283"/>
</dbReference>
<dbReference type="AlphaFoldDB" id="A0AAD6JB66"/>
<feature type="compositionally biased region" description="Basic and acidic residues" evidence="1">
    <location>
        <begin position="208"/>
        <end position="223"/>
    </location>
</feature>
<feature type="compositionally biased region" description="Polar residues" evidence="1">
    <location>
        <begin position="192"/>
        <end position="207"/>
    </location>
</feature>
<gene>
    <name evidence="3" type="ORF">OIU84_016943</name>
</gene>
<proteinExistence type="predicted"/>
<feature type="compositionally biased region" description="Polar residues" evidence="1">
    <location>
        <begin position="276"/>
        <end position="289"/>
    </location>
</feature>
<dbReference type="Proteomes" id="UP001162972">
    <property type="component" value="Chromosome 14"/>
</dbReference>
<dbReference type="Pfam" id="PF14111">
    <property type="entry name" value="DUF4283"/>
    <property type="match status" value="1"/>
</dbReference>
<protein>
    <recommendedName>
        <fullName evidence="2">DUF4283 domain-containing protein</fullName>
    </recommendedName>
</protein>
<accession>A0AAD6JB66</accession>
<feature type="domain" description="DUF4283" evidence="2">
    <location>
        <begin position="58"/>
        <end position="126"/>
    </location>
</feature>
<feature type="region of interest" description="Disordered" evidence="1">
    <location>
        <begin position="192"/>
        <end position="307"/>
    </location>
</feature>
<name>A0AAD6JB66_9ROSI</name>
<dbReference type="EMBL" id="JAPFFJ010000019">
    <property type="protein sequence ID" value="KAJ6401640.1"/>
    <property type="molecule type" value="Genomic_DNA"/>
</dbReference>
<feature type="region of interest" description="Disordered" evidence="1">
    <location>
        <begin position="1"/>
        <end position="20"/>
    </location>
</feature>
<evidence type="ECO:0000313" key="4">
    <source>
        <dbReference type="Proteomes" id="UP001162972"/>
    </source>
</evidence>
<evidence type="ECO:0000259" key="2">
    <source>
        <dbReference type="Pfam" id="PF14111"/>
    </source>
</evidence>
<sequence length="307" mass="34039">MAAHNKDQAKPGDTPPTTWADRVRVTNSATRHTLEALPQKPAGTRLVIPANMKMHDMGQWSRCMVGFFTGYKPPFQAINLIARKAWGPYGLQQVQTVDDGFLIFRFEKEEAVLEVIEKGPWMIGGSSPSPMDQRRLEHGGKHACFGHNCKPHKQPQGVEDENVAVEVPKEEEGHARETIKNKGKDIQVIQENQPTQPPHNKSSNNSAKEPKQPAKESTKEGSKTNRMVSLLSESQGETLKRNGKEPLVQLPLQGEDNIEVDEGEEGEEVSSSQQNRPSTSGEESFSQVMTMRKKKGGCKKGREAKGL</sequence>
<comment type="caution">
    <text evidence="3">The sequence shown here is derived from an EMBL/GenBank/DDBJ whole genome shotgun (WGS) entry which is preliminary data.</text>
</comment>
<evidence type="ECO:0000313" key="3">
    <source>
        <dbReference type="EMBL" id="KAJ6401640.1"/>
    </source>
</evidence>
<keyword evidence="4" id="KW-1185">Reference proteome</keyword>
<feature type="compositionally biased region" description="Acidic residues" evidence="1">
    <location>
        <begin position="256"/>
        <end position="268"/>
    </location>
</feature>